<evidence type="ECO:0000256" key="3">
    <source>
        <dbReference type="ARBA" id="ARBA00022692"/>
    </source>
</evidence>
<proteinExistence type="inferred from homology"/>
<evidence type="ECO:0000313" key="8">
    <source>
        <dbReference type="Proteomes" id="UP000739538"/>
    </source>
</evidence>
<dbReference type="Proteomes" id="UP000739538">
    <property type="component" value="Unassembled WGS sequence"/>
</dbReference>
<evidence type="ECO:0000256" key="1">
    <source>
        <dbReference type="ARBA" id="ARBA00004308"/>
    </source>
</evidence>
<feature type="transmembrane region" description="Helical" evidence="6">
    <location>
        <begin position="6"/>
        <end position="28"/>
    </location>
</feature>
<reference evidence="7" key="1">
    <citation type="submission" date="2020-04" db="EMBL/GenBank/DDBJ databases">
        <authorList>
            <person name="Zhang T."/>
        </authorList>
    </citation>
    <scope>NUCLEOTIDE SEQUENCE</scope>
    <source>
        <strain evidence="7">HKST-UBA02</strain>
    </source>
</reference>
<comment type="caution">
    <text evidence="7">The sequence shown here is derived from an EMBL/GenBank/DDBJ whole genome shotgun (WGS) entry which is preliminary data.</text>
</comment>
<accession>A0A956NE27</accession>
<dbReference type="AlphaFoldDB" id="A0A956NE27"/>
<evidence type="ECO:0000256" key="4">
    <source>
        <dbReference type="ARBA" id="ARBA00022989"/>
    </source>
</evidence>
<protein>
    <submittedName>
        <fullName evidence="7">DUF445 family protein</fullName>
    </submittedName>
</protein>
<dbReference type="GO" id="GO:0012505">
    <property type="term" value="C:endomembrane system"/>
    <property type="evidence" value="ECO:0007669"/>
    <property type="project" value="UniProtKB-SubCell"/>
</dbReference>
<dbReference type="PANTHER" id="PTHR35791">
    <property type="entry name" value="UPF0754 MEMBRANE PROTEIN YHEB"/>
    <property type="match status" value="1"/>
</dbReference>
<dbReference type="InterPro" id="IPR007383">
    <property type="entry name" value="DUF445"/>
</dbReference>
<comment type="subcellular location">
    <subcellularLocation>
        <location evidence="1">Endomembrane system</location>
    </subcellularLocation>
</comment>
<organism evidence="7 8">
    <name type="scientific">Eiseniibacteriota bacterium</name>
    <dbReference type="NCBI Taxonomy" id="2212470"/>
    <lineage>
        <taxon>Bacteria</taxon>
        <taxon>Candidatus Eiseniibacteriota</taxon>
    </lineage>
</organism>
<keyword evidence="3 6" id="KW-0812">Transmembrane</keyword>
<evidence type="ECO:0000313" key="7">
    <source>
        <dbReference type="EMBL" id="MCA9757077.1"/>
    </source>
</evidence>
<evidence type="ECO:0000256" key="5">
    <source>
        <dbReference type="ARBA" id="ARBA00023136"/>
    </source>
</evidence>
<sequence length="188" mass="20490">MDPRFLVFPVVGAIIGAVTNQIAIKMLFRPYQPVYLGSWRLPLTPGVIPAQRGTIAKNIAETFEAQLFSGDEIHRFLTGPKAREAVEGKVDEMITGLGPIGAMARGFQPTIVEKLLVGMEELADEAIAHGGEFDIGKRIEDKINAMDIRELERLVLGFSSKQFRHITFFGGVLGFAIGIVQAILAAVL</sequence>
<dbReference type="Pfam" id="PF04286">
    <property type="entry name" value="DUF445"/>
    <property type="match status" value="2"/>
</dbReference>
<comment type="similarity">
    <text evidence="2">Belongs to the UPF0754 family.</text>
</comment>
<evidence type="ECO:0000256" key="6">
    <source>
        <dbReference type="SAM" id="Phobius"/>
    </source>
</evidence>
<dbReference type="EMBL" id="JAGQHS010000080">
    <property type="protein sequence ID" value="MCA9757077.1"/>
    <property type="molecule type" value="Genomic_DNA"/>
</dbReference>
<feature type="transmembrane region" description="Helical" evidence="6">
    <location>
        <begin position="166"/>
        <end position="187"/>
    </location>
</feature>
<evidence type="ECO:0000256" key="2">
    <source>
        <dbReference type="ARBA" id="ARBA00008053"/>
    </source>
</evidence>
<dbReference type="PANTHER" id="PTHR35791:SF1">
    <property type="entry name" value="UPF0754 MEMBRANE PROTEIN YHEB"/>
    <property type="match status" value="1"/>
</dbReference>
<reference evidence="7" key="2">
    <citation type="journal article" date="2021" name="Microbiome">
        <title>Successional dynamics and alternative stable states in a saline activated sludge microbial community over 9 years.</title>
        <authorList>
            <person name="Wang Y."/>
            <person name="Ye J."/>
            <person name="Ju F."/>
            <person name="Liu L."/>
            <person name="Boyd J.A."/>
            <person name="Deng Y."/>
            <person name="Parks D.H."/>
            <person name="Jiang X."/>
            <person name="Yin X."/>
            <person name="Woodcroft B.J."/>
            <person name="Tyson G.W."/>
            <person name="Hugenholtz P."/>
            <person name="Polz M.F."/>
            <person name="Zhang T."/>
        </authorList>
    </citation>
    <scope>NUCLEOTIDE SEQUENCE</scope>
    <source>
        <strain evidence="7">HKST-UBA02</strain>
    </source>
</reference>
<keyword evidence="4 6" id="KW-1133">Transmembrane helix</keyword>
<keyword evidence="5 6" id="KW-0472">Membrane</keyword>
<gene>
    <name evidence="7" type="ORF">KDA27_14830</name>
</gene>
<name>A0A956NE27_UNCEI</name>